<feature type="region of interest" description="Disordered" evidence="1">
    <location>
        <begin position="492"/>
        <end position="512"/>
    </location>
</feature>
<keyword evidence="4" id="KW-1185">Reference proteome</keyword>
<evidence type="ECO:0000256" key="1">
    <source>
        <dbReference type="SAM" id="MobiDB-lite"/>
    </source>
</evidence>
<dbReference type="GeneID" id="28855554"/>
<dbReference type="EMBL" id="LSBJ02000003">
    <property type="protein sequence ID" value="OAQ69100.1"/>
    <property type="molecule type" value="Genomic_DNA"/>
</dbReference>
<dbReference type="PANTHER" id="PTHR33604">
    <property type="entry name" value="OSJNBA0004B13.7 PROTEIN"/>
    <property type="match status" value="1"/>
</dbReference>
<keyword evidence="2" id="KW-0812">Transmembrane</keyword>
<dbReference type="OrthoDB" id="5397682at2759"/>
<accession>A0A179FV77</accession>
<feature type="region of interest" description="Disordered" evidence="1">
    <location>
        <begin position="17"/>
        <end position="41"/>
    </location>
</feature>
<keyword evidence="2" id="KW-0472">Membrane</keyword>
<dbReference type="AlphaFoldDB" id="A0A179FV77"/>
<feature type="compositionally biased region" description="Basic and acidic residues" evidence="1">
    <location>
        <begin position="135"/>
        <end position="147"/>
    </location>
</feature>
<reference evidence="3 4" key="1">
    <citation type="journal article" date="2016" name="PLoS Pathog.">
        <title>Biosynthesis of antibiotic leucinostatins in bio-control fungus Purpureocillium lilacinum and their inhibition on phytophthora revealed by genome mining.</title>
        <authorList>
            <person name="Wang G."/>
            <person name="Liu Z."/>
            <person name="Lin R."/>
            <person name="Li E."/>
            <person name="Mao Z."/>
            <person name="Ling J."/>
            <person name="Yang Y."/>
            <person name="Yin W.B."/>
            <person name="Xie B."/>
        </authorList>
    </citation>
    <scope>NUCLEOTIDE SEQUENCE [LARGE SCALE GENOMIC DNA]</scope>
    <source>
        <strain evidence="3">170</strain>
    </source>
</reference>
<protein>
    <submittedName>
        <fullName evidence="3">Glycosyltransferase 2</fullName>
    </submittedName>
</protein>
<dbReference type="GO" id="GO:0016740">
    <property type="term" value="F:transferase activity"/>
    <property type="evidence" value="ECO:0007669"/>
    <property type="project" value="UniProtKB-KW"/>
</dbReference>
<dbReference type="PANTHER" id="PTHR33604:SF3">
    <property type="entry name" value="OSJNBA0004B13.7 PROTEIN"/>
    <property type="match status" value="1"/>
</dbReference>
<proteinExistence type="predicted"/>
<sequence>MATSRGWHLWRDDEEMAKKDDDLSSSKHPKHATGAQWQSARMPRRAWMKRLVAYVLVIVALVYLFNRSGSSDLYPSSRSKGRGFPNTVEEAYNQRFDPGRRTHVDHEPKEPSHPHQPPQAKPDEQVTVEAPPKATSDDDSKDGDKADAGQIKAPPRYDGPIRYPALASTLRAITSTGGTSLRNRNVLFAAASLRSSSTLLPMACEMALERESYVHFIFLGMADIAIQDLLEINGIDKTCPLIAHDGRPDHFETSTEKRMSLAVAKAMYFVNTYMHPQAIVIDSTAAEEDYFLGATREHASSSQSALIELPDRPRTSLAWMSKLDSAALSAWNKVRFDILIHATPTGTGNLKRLLRSISRADLAGIQTPHITIELPYVMERPLEEYLSSFKWPRPTPHDGQQPQMISLRRRITRQLMEEDDSSVRFVESFWPTDPSSSHVLVLSPHTEITPQFFQYVKYSLLYQLHSKAALMEDYDASLLGISLSVPTTSIDGTKSFTPPKPPRGDKESSGDTAFLWQRPSSDAMVFFGQKWIELHHFIAQSLYKKRSTSSTPALLAKKQVSKQYPAWLEYALQLCRIRGYFTLYPSRETAKVIVGVHSDIRDTPEEHQKDAPGSTSPKDFSDEGNEHFDPISPVDMLETLPHNGELQLPRDIPLLSWDGKAETEENFAKDASEYATLFRREVGECGEEYLKSRPVAKRSALDLFCTTGKA</sequence>
<feature type="region of interest" description="Disordered" evidence="1">
    <location>
        <begin position="93"/>
        <end position="158"/>
    </location>
</feature>
<dbReference type="Proteomes" id="UP000078397">
    <property type="component" value="Unassembled WGS sequence"/>
</dbReference>
<evidence type="ECO:0000313" key="3">
    <source>
        <dbReference type="EMBL" id="OAQ69100.1"/>
    </source>
</evidence>
<name>A0A179FV77_METCM</name>
<organism evidence="3 4">
    <name type="scientific">Pochonia chlamydosporia 170</name>
    <dbReference type="NCBI Taxonomy" id="1380566"/>
    <lineage>
        <taxon>Eukaryota</taxon>
        <taxon>Fungi</taxon>
        <taxon>Dikarya</taxon>
        <taxon>Ascomycota</taxon>
        <taxon>Pezizomycotina</taxon>
        <taxon>Sordariomycetes</taxon>
        <taxon>Hypocreomycetidae</taxon>
        <taxon>Hypocreales</taxon>
        <taxon>Clavicipitaceae</taxon>
        <taxon>Pochonia</taxon>
    </lineage>
</organism>
<feature type="transmembrane region" description="Helical" evidence="2">
    <location>
        <begin position="51"/>
        <end position="69"/>
    </location>
</feature>
<dbReference type="RefSeq" id="XP_018145950.1">
    <property type="nucleotide sequence ID" value="XM_018291560.1"/>
</dbReference>
<dbReference type="KEGG" id="pchm:VFPPC_13788"/>
<feature type="region of interest" description="Disordered" evidence="1">
    <location>
        <begin position="599"/>
        <end position="628"/>
    </location>
</feature>
<comment type="caution">
    <text evidence="3">The sequence shown here is derived from an EMBL/GenBank/DDBJ whole genome shotgun (WGS) entry which is preliminary data.</text>
</comment>
<evidence type="ECO:0000313" key="4">
    <source>
        <dbReference type="Proteomes" id="UP000078397"/>
    </source>
</evidence>
<dbReference type="STRING" id="1380566.A0A179FV77"/>
<feature type="compositionally biased region" description="Basic and acidic residues" evidence="1">
    <location>
        <begin position="599"/>
        <end position="610"/>
    </location>
</feature>
<keyword evidence="2" id="KW-1133">Transmembrane helix</keyword>
<feature type="compositionally biased region" description="Basic and acidic residues" evidence="1">
    <location>
        <begin position="97"/>
        <end position="113"/>
    </location>
</feature>
<feature type="compositionally biased region" description="Basic and acidic residues" evidence="1">
    <location>
        <begin position="619"/>
        <end position="628"/>
    </location>
</feature>
<gene>
    <name evidence="3" type="ORF">VFPPC_13788</name>
</gene>
<evidence type="ECO:0000256" key="2">
    <source>
        <dbReference type="SAM" id="Phobius"/>
    </source>
</evidence>